<dbReference type="GO" id="GO:0005886">
    <property type="term" value="C:plasma membrane"/>
    <property type="evidence" value="ECO:0007669"/>
    <property type="project" value="TreeGrafter"/>
</dbReference>
<organism evidence="8 9">
    <name type="scientific">Phialemonium atrogriseum</name>
    <dbReference type="NCBI Taxonomy" id="1093897"/>
    <lineage>
        <taxon>Eukaryota</taxon>
        <taxon>Fungi</taxon>
        <taxon>Dikarya</taxon>
        <taxon>Ascomycota</taxon>
        <taxon>Pezizomycotina</taxon>
        <taxon>Sordariomycetes</taxon>
        <taxon>Sordariomycetidae</taxon>
        <taxon>Cephalothecales</taxon>
        <taxon>Cephalothecaceae</taxon>
        <taxon>Phialemonium</taxon>
    </lineage>
</organism>
<dbReference type="GO" id="GO:0005385">
    <property type="term" value="F:zinc ion transmembrane transporter activity"/>
    <property type="evidence" value="ECO:0007669"/>
    <property type="project" value="TreeGrafter"/>
</dbReference>
<feature type="transmembrane region" description="Helical" evidence="6">
    <location>
        <begin position="272"/>
        <end position="296"/>
    </location>
</feature>
<feature type="transmembrane region" description="Helical" evidence="6">
    <location>
        <begin position="474"/>
        <end position="495"/>
    </location>
</feature>
<dbReference type="GeneID" id="85307378"/>
<feature type="transmembrane region" description="Helical" evidence="6">
    <location>
        <begin position="379"/>
        <end position="402"/>
    </location>
</feature>
<proteinExistence type="predicted"/>
<feature type="transmembrane region" description="Helical" evidence="6">
    <location>
        <begin position="542"/>
        <end position="564"/>
    </location>
</feature>
<dbReference type="PANTHER" id="PTHR11040:SF44">
    <property type="entry name" value="PROTEIN ZNTC-RELATED"/>
    <property type="match status" value="1"/>
</dbReference>
<dbReference type="Proteomes" id="UP001244011">
    <property type="component" value="Unassembled WGS sequence"/>
</dbReference>
<feature type="transmembrane region" description="Helical" evidence="6">
    <location>
        <begin position="507"/>
        <end position="530"/>
    </location>
</feature>
<evidence type="ECO:0000256" key="6">
    <source>
        <dbReference type="SAM" id="Phobius"/>
    </source>
</evidence>
<name>A0AAJ0FRG7_9PEZI</name>
<accession>A0AAJ0FRG7</accession>
<feature type="signal peptide" evidence="7">
    <location>
        <begin position="1"/>
        <end position="24"/>
    </location>
</feature>
<evidence type="ECO:0000313" key="8">
    <source>
        <dbReference type="EMBL" id="KAK1772273.1"/>
    </source>
</evidence>
<evidence type="ECO:0000256" key="4">
    <source>
        <dbReference type="ARBA" id="ARBA00023136"/>
    </source>
</evidence>
<keyword evidence="3 6" id="KW-1133">Transmembrane helix</keyword>
<evidence type="ECO:0000256" key="2">
    <source>
        <dbReference type="ARBA" id="ARBA00022692"/>
    </source>
</evidence>
<evidence type="ECO:0000256" key="1">
    <source>
        <dbReference type="ARBA" id="ARBA00004141"/>
    </source>
</evidence>
<comment type="subcellular location">
    <subcellularLocation>
        <location evidence="1">Membrane</location>
        <topology evidence="1">Multi-pass membrane protein</topology>
    </subcellularLocation>
</comment>
<dbReference type="InterPro" id="IPR003689">
    <property type="entry name" value="ZIP"/>
</dbReference>
<keyword evidence="9" id="KW-1185">Reference proteome</keyword>
<comment type="caution">
    <text evidence="8">The sequence shown here is derived from an EMBL/GenBank/DDBJ whole genome shotgun (WGS) entry which is preliminary data.</text>
</comment>
<evidence type="ECO:0000256" key="5">
    <source>
        <dbReference type="SAM" id="MobiDB-lite"/>
    </source>
</evidence>
<reference evidence="8" key="1">
    <citation type="submission" date="2023-06" db="EMBL/GenBank/DDBJ databases">
        <title>Genome-scale phylogeny and comparative genomics of the fungal order Sordariales.</title>
        <authorList>
            <consortium name="Lawrence Berkeley National Laboratory"/>
            <person name="Hensen N."/>
            <person name="Bonometti L."/>
            <person name="Westerberg I."/>
            <person name="Brannstrom I.O."/>
            <person name="Guillou S."/>
            <person name="Cros-Aarteil S."/>
            <person name="Calhoun S."/>
            <person name="Haridas S."/>
            <person name="Kuo A."/>
            <person name="Mondo S."/>
            <person name="Pangilinan J."/>
            <person name="Riley R."/>
            <person name="Labutti K."/>
            <person name="Andreopoulos B."/>
            <person name="Lipzen A."/>
            <person name="Chen C."/>
            <person name="Yanf M."/>
            <person name="Daum C."/>
            <person name="Ng V."/>
            <person name="Clum A."/>
            <person name="Steindorff A."/>
            <person name="Ohm R."/>
            <person name="Martin F."/>
            <person name="Silar P."/>
            <person name="Natvig D."/>
            <person name="Lalanne C."/>
            <person name="Gautier V."/>
            <person name="Ament-Velasquez S.L."/>
            <person name="Kruys A."/>
            <person name="Hutchinson M.I."/>
            <person name="Powell A.J."/>
            <person name="Barry K."/>
            <person name="Miller A.N."/>
            <person name="Grigoriev I.V."/>
            <person name="Debuchy R."/>
            <person name="Gladieux P."/>
            <person name="Thoren M.H."/>
            <person name="Johannesson H."/>
        </authorList>
    </citation>
    <scope>NUCLEOTIDE SEQUENCE</scope>
    <source>
        <strain evidence="8">8032-3</strain>
    </source>
</reference>
<dbReference type="EMBL" id="MU838997">
    <property type="protein sequence ID" value="KAK1772273.1"/>
    <property type="molecule type" value="Genomic_DNA"/>
</dbReference>
<dbReference type="RefSeq" id="XP_060288486.1">
    <property type="nucleotide sequence ID" value="XM_060424191.1"/>
</dbReference>
<feature type="transmembrane region" description="Helical" evidence="6">
    <location>
        <begin position="316"/>
        <end position="335"/>
    </location>
</feature>
<dbReference type="PANTHER" id="PTHR11040">
    <property type="entry name" value="ZINC/IRON TRANSPORTER"/>
    <property type="match status" value="1"/>
</dbReference>
<keyword evidence="2 6" id="KW-0812">Transmembrane</keyword>
<feature type="transmembrane region" description="Helical" evidence="6">
    <location>
        <begin position="244"/>
        <end position="265"/>
    </location>
</feature>
<feature type="chain" id="PRO_5042578927" evidence="7">
    <location>
        <begin position="25"/>
        <end position="568"/>
    </location>
</feature>
<evidence type="ECO:0000313" key="9">
    <source>
        <dbReference type="Proteomes" id="UP001244011"/>
    </source>
</evidence>
<gene>
    <name evidence="8" type="ORF">QBC33DRAFT_442552</name>
</gene>
<keyword evidence="4 6" id="KW-0472">Membrane</keyword>
<sequence length="568" mass="59056">MCRLLGNLLLLGGLLLWGSATVSADHPIRRQAAETTATPTSTAAAKVTAISECHLHETVQYCMVGTTEYRVMETMTATTGLPSSYTACHSHGSDTYCISPDGGEVEIVLAAEAGAAKPPAVQTAKPRGSSITAVSECHTHGSSLFCMAGESEYYIMTTVTATSDIPPAYTGCHSHGSDTFCISPTGDDVEIVPAEQAGEEDAGEPEGENCHFHAGVEHCVGGSHESGARSCERKDRNYNVRLRVGMLFVILATSAIGVFGPILLTSIFPRKLAILFSTLKQFGTGVIISTAFVHLLTHANLMFENECLGELKYEGTAASILMAGLFLSFLVDYAGQRLARWHAAKKTTSLDGGSPSQVTTSTELVNVTLLEAGIIFHSLLIGVTLVVAGDSVFVTLTIVIIFHQMFEGIALGTRIAALGQGSNSLAAVAAGASHHGHHHHHHTAAASGPGEPSSPPPEEETKRAGPAVSTARKLLLASAFAVVTPIGMAIGIGVLGRFNGNDPSTIIALGTLDSLSAGILAWVGVVEMLAEDWMPGGELAGAGLLATSLGMTGLVSGMVVMSVLGKWA</sequence>
<evidence type="ECO:0000256" key="3">
    <source>
        <dbReference type="ARBA" id="ARBA00022989"/>
    </source>
</evidence>
<keyword evidence="7" id="KW-0732">Signal</keyword>
<feature type="region of interest" description="Disordered" evidence="5">
    <location>
        <begin position="429"/>
        <end position="465"/>
    </location>
</feature>
<dbReference type="Pfam" id="PF02535">
    <property type="entry name" value="Zip"/>
    <property type="match status" value="2"/>
</dbReference>
<protein>
    <submittedName>
        <fullName evidence="8">Uncharacterized protein</fullName>
    </submittedName>
</protein>
<feature type="compositionally biased region" description="Basic residues" evidence="5">
    <location>
        <begin position="434"/>
        <end position="443"/>
    </location>
</feature>
<dbReference type="AlphaFoldDB" id="A0AAJ0FRG7"/>
<evidence type="ECO:0000256" key="7">
    <source>
        <dbReference type="SAM" id="SignalP"/>
    </source>
</evidence>